<dbReference type="EMBL" id="JOMQ01000001">
    <property type="protein sequence ID" value="OUJ04688.1"/>
    <property type="molecule type" value="Genomic_DNA"/>
</dbReference>
<reference evidence="1 2" key="1">
    <citation type="submission" date="2014-06" db="EMBL/GenBank/DDBJ databases">
        <authorList>
            <person name="Ju J."/>
            <person name="Zhang J."/>
        </authorList>
    </citation>
    <scope>NUCLEOTIDE SEQUENCE [LARGE SCALE GENOMIC DNA]</scope>
    <source>
        <strain evidence="1 2">DsW_47</strain>
    </source>
</reference>
<accession>A0A1Z5YZ98</accession>
<evidence type="ECO:0000313" key="1">
    <source>
        <dbReference type="EMBL" id="OUJ04688.1"/>
    </source>
</evidence>
<gene>
    <name evidence="1" type="ORF">HK14_00675</name>
</gene>
<sequence>MKTLQTLQNTIKNDIKINTQTRTNRNDQKLTFSFVHSECVFLAAEGFAVCWVRGFGCWEIRSAAKHGGKVRYKKTQKLVFYLDAKYASDSVEFNRQSLSRL</sequence>
<dbReference type="AlphaFoldDB" id="A0A1Z5YZ98"/>
<organism evidence="1 2">
    <name type="scientific">Acetobacter cibinongensis</name>
    <dbReference type="NCBI Taxonomy" id="146475"/>
    <lineage>
        <taxon>Bacteria</taxon>
        <taxon>Pseudomonadati</taxon>
        <taxon>Pseudomonadota</taxon>
        <taxon>Alphaproteobacteria</taxon>
        <taxon>Acetobacterales</taxon>
        <taxon>Acetobacteraceae</taxon>
        <taxon>Acetobacter</taxon>
    </lineage>
</organism>
<evidence type="ECO:0000313" key="2">
    <source>
        <dbReference type="Proteomes" id="UP000196086"/>
    </source>
</evidence>
<comment type="caution">
    <text evidence="1">The sequence shown here is derived from an EMBL/GenBank/DDBJ whole genome shotgun (WGS) entry which is preliminary data.</text>
</comment>
<protein>
    <submittedName>
        <fullName evidence="1">Uncharacterized protein</fullName>
    </submittedName>
</protein>
<dbReference type="Proteomes" id="UP000196086">
    <property type="component" value="Unassembled WGS sequence"/>
</dbReference>
<name>A0A1Z5YZ98_9PROT</name>
<proteinExistence type="predicted"/>